<evidence type="ECO:0000313" key="3">
    <source>
        <dbReference type="Proteomes" id="UP001596241"/>
    </source>
</evidence>
<dbReference type="RefSeq" id="WP_345092869.1">
    <property type="nucleotide sequence ID" value="NZ_BAAAWG010000024.1"/>
</dbReference>
<sequence length="192" mass="20921">MLARIDRQEPSVARQVAQFYTALGATVVITPRLQELIDNIETRGMSPQAQRLYEDIRDGDLVIHAHAHNGSTTAAVGTYLSTGTSIHLHGEDHLRQQTEDFSSTGRALRAFEDTYGDRVRPGPAPATEAERQAEDAVTSLSAPTTTPAEPAGPQHLPAYALAHDTRAHRNHLSPTPPTPPAPRADLTDRRTR</sequence>
<proteinExistence type="predicted"/>
<keyword evidence="3" id="KW-1185">Reference proteome</keyword>
<reference evidence="3" key="1">
    <citation type="journal article" date="2019" name="Int. J. Syst. Evol. Microbiol.">
        <title>The Global Catalogue of Microorganisms (GCM) 10K type strain sequencing project: providing services to taxonomists for standard genome sequencing and annotation.</title>
        <authorList>
            <consortium name="The Broad Institute Genomics Platform"/>
            <consortium name="The Broad Institute Genome Sequencing Center for Infectious Disease"/>
            <person name="Wu L."/>
            <person name="Ma J."/>
        </authorList>
    </citation>
    <scope>NUCLEOTIDE SEQUENCE [LARGE SCALE GENOMIC DNA]</scope>
    <source>
        <strain evidence="3">CGMCC 1.15809</strain>
    </source>
</reference>
<comment type="caution">
    <text evidence="2">The sequence shown here is derived from an EMBL/GenBank/DDBJ whole genome shotgun (WGS) entry which is preliminary data.</text>
</comment>
<evidence type="ECO:0000256" key="1">
    <source>
        <dbReference type="SAM" id="MobiDB-lite"/>
    </source>
</evidence>
<name>A0ABW1FU47_9ACTN</name>
<protein>
    <submittedName>
        <fullName evidence="2">Uncharacterized protein</fullName>
    </submittedName>
</protein>
<dbReference type="Proteomes" id="UP001596241">
    <property type="component" value="Unassembled WGS sequence"/>
</dbReference>
<feature type="region of interest" description="Disordered" evidence="1">
    <location>
        <begin position="113"/>
        <end position="192"/>
    </location>
</feature>
<organism evidence="2 3">
    <name type="scientific">Streptomyces ramulosus</name>
    <dbReference type="NCBI Taxonomy" id="47762"/>
    <lineage>
        <taxon>Bacteria</taxon>
        <taxon>Bacillati</taxon>
        <taxon>Actinomycetota</taxon>
        <taxon>Actinomycetes</taxon>
        <taxon>Kitasatosporales</taxon>
        <taxon>Streptomycetaceae</taxon>
        <taxon>Streptomyces</taxon>
    </lineage>
</organism>
<evidence type="ECO:0000313" key="2">
    <source>
        <dbReference type="EMBL" id="MFC5897440.1"/>
    </source>
</evidence>
<accession>A0ABW1FU47</accession>
<feature type="compositionally biased region" description="Low complexity" evidence="1">
    <location>
        <begin position="136"/>
        <end position="153"/>
    </location>
</feature>
<gene>
    <name evidence="2" type="ORF">ACFP3M_32015</name>
</gene>
<dbReference type="EMBL" id="JBHSPW010000022">
    <property type="protein sequence ID" value="MFC5897440.1"/>
    <property type="molecule type" value="Genomic_DNA"/>
</dbReference>